<dbReference type="InterPro" id="IPR015314">
    <property type="entry name" value="Restrct_endonuc_II_EcoRV"/>
</dbReference>
<dbReference type="Pfam" id="PF09233">
    <property type="entry name" value="Endonuc-EcoRV"/>
    <property type="match status" value="1"/>
</dbReference>
<evidence type="ECO:0000256" key="3">
    <source>
        <dbReference type="ARBA" id="ARBA00022801"/>
    </source>
</evidence>
<dbReference type="Gene3D" id="3.40.600.10">
    <property type="entry name" value="DNA mismatch repair MutH/Restriction endonuclease, type II"/>
    <property type="match status" value="1"/>
</dbReference>
<gene>
    <name evidence="4" type="ordered locus">Zymop_1020</name>
</gene>
<evidence type="ECO:0000313" key="4">
    <source>
        <dbReference type="EMBL" id="AEI37917.1"/>
    </source>
</evidence>
<evidence type="ECO:0000313" key="5">
    <source>
        <dbReference type="Proteomes" id="UP000000491"/>
    </source>
</evidence>
<dbReference type="RefSeq" id="WP_013934312.1">
    <property type="nucleotide sequence ID" value="NC_015709.1"/>
</dbReference>
<dbReference type="eggNOG" id="ENOG502Z7I0">
    <property type="taxonomic scope" value="Bacteria"/>
</dbReference>
<dbReference type="SUPFAM" id="SSF52980">
    <property type="entry name" value="Restriction endonuclease-like"/>
    <property type="match status" value="1"/>
</dbReference>
<dbReference type="GO" id="GO:0009036">
    <property type="term" value="F:type II site-specific deoxyribonuclease activity"/>
    <property type="evidence" value="ECO:0007669"/>
    <property type="project" value="UniProtKB-EC"/>
</dbReference>
<organism evidence="4 5">
    <name type="scientific">Zymomonas mobilis subsp. pomaceae (strain ATCC 29192 / DSM 22645 / JCM 10191 / CCUG 17912 / NBRC 13757 / NCIMB 11200 / NRRL B-4491 / Barker I)</name>
    <dbReference type="NCBI Taxonomy" id="579138"/>
    <lineage>
        <taxon>Bacteria</taxon>
        <taxon>Pseudomonadati</taxon>
        <taxon>Pseudomonadota</taxon>
        <taxon>Alphaproteobacteria</taxon>
        <taxon>Sphingomonadales</taxon>
        <taxon>Zymomonadaceae</taxon>
        <taxon>Zymomonas</taxon>
    </lineage>
</organism>
<dbReference type="CDD" id="cd22323">
    <property type="entry name" value="EcoRV-like"/>
    <property type="match status" value="1"/>
</dbReference>
<dbReference type="HOGENOM" id="CLU_085978_0_0_5"/>
<protein>
    <submittedName>
        <fullName evidence="4">Type II site-specific deoxyribonuclease</fullName>
        <ecNumber evidence="4">3.1.21.4</ecNumber>
    </submittedName>
</protein>
<dbReference type="AlphaFoldDB" id="F8ET13"/>
<sequence>MNIIKSTLISEISKLSNAYAVCGIVDRSGCIYPLGADTKVLSTIFELVSRPAVYAAAKSLGYECVEPNVQNHYPDFTFHRGEDQPEKIAIDVKTTYRIHDKDKFSYTLGGYTSFIREGNEKKNIVYPFSDYSEHWIIGFVYNRIASKKSLAEHKFSVQDLEKIPLPFGNVEFFVQEKWKIASDRAGSGNTTNIGSINGNIDDFWHGRGPFTSEDEFLKYWRQYGRTKKEREDYSNLTQFRSFNQRLF</sequence>
<dbReference type="InterPro" id="IPR011335">
    <property type="entry name" value="Restrct_endonuc-II-like"/>
</dbReference>
<keyword evidence="1" id="KW-0540">Nuclease</keyword>
<keyword evidence="3 4" id="KW-0378">Hydrolase</keyword>
<dbReference type="KEGG" id="zmp:Zymop_1020"/>
<keyword evidence="2" id="KW-0255">Endonuclease</keyword>
<evidence type="ECO:0000256" key="1">
    <source>
        <dbReference type="ARBA" id="ARBA00022722"/>
    </source>
</evidence>
<name>F8ET13_ZYMMT</name>
<dbReference type="PATRIC" id="fig|579138.3.peg.1082"/>
<dbReference type="GO" id="GO:0003677">
    <property type="term" value="F:DNA binding"/>
    <property type="evidence" value="ECO:0007669"/>
    <property type="project" value="InterPro"/>
</dbReference>
<evidence type="ECO:0000256" key="2">
    <source>
        <dbReference type="ARBA" id="ARBA00022759"/>
    </source>
</evidence>
<dbReference type="EMBL" id="CP002865">
    <property type="protein sequence ID" value="AEI37917.1"/>
    <property type="molecule type" value="Genomic_DNA"/>
</dbReference>
<dbReference type="REBASE" id="37442">
    <property type="entry name" value="Zmo29192IIP"/>
</dbReference>
<proteinExistence type="predicted"/>
<dbReference type="Proteomes" id="UP000000491">
    <property type="component" value="Chromosome"/>
</dbReference>
<reference evidence="4 5" key="1">
    <citation type="journal article" date="2011" name="J. Bacteriol.">
        <title>Genome sequence of the ethanol-producing Zymomonas mobilis subsp. pomaceae lectotype strain ATCC 29192.</title>
        <authorList>
            <person name="Kouvelis V.N."/>
            <person name="Davenport K.W."/>
            <person name="Brettin T.S."/>
            <person name="Bruce D."/>
            <person name="Detter C."/>
            <person name="Han C.S."/>
            <person name="Nolan M."/>
            <person name="Tapia R."/>
            <person name="Damoulaki A."/>
            <person name="Kyrpides N.C."/>
            <person name="Typas M.A."/>
            <person name="Pappas K.M."/>
        </authorList>
    </citation>
    <scope>NUCLEOTIDE SEQUENCE [LARGE SCALE GENOMIC DNA]</scope>
    <source>
        <strain evidence="5">ATCC 29192 / DSM 22645 / JCM 10191 / CCUG 17912 / NBRC 13757 / NCIMB 11200 / NRRL B-4491 / Barker I</strain>
    </source>
</reference>
<dbReference type="InterPro" id="IPR037057">
    <property type="entry name" value="DNA_rep_MutH/T2_RE_sf"/>
</dbReference>
<accession>F8ET13</accession>
<dbReference type="EC" id="3.1.21.4" evidence="4"/>